<evidence type="ECO:0000256" key="2">
    <source>
        <dbReference type="ARBA" id="ARBA00022705"/>
    </source>
</evidence>
<dbReference type="PANTHER" id="PTHR13395:SF6">
    <property type="entry name" value="SISTER CHROMATID COHESION PROTEIN DCC1"/>
    <property type="match status" value="1"/>
</dbReference>
<feature type="compositionally biased region" description="Low complexity" evidence="3">
    <location>
        <begin position="40"/>
        <end position="59"/>
    </location>
</feature>
<dbReference type="InterPro" id="IPR019128">
    <property type="entry name" value="Dcc1"/>
</dbReference>
<dbReference type="GO" id="GO:0000785">
    <property type="term" value="C:chromatin"/>
    <property type="evidence" value="ECO:0007669"/>
    <property type="project" value="TreeGrafter"/>
</dbReference>
<dbReference type="GO" id="GO:0006260">
    <property type="term" value="P:DNA replication"/>
    <property type="evidence" value="ECO:0007669"/>
    <property type="project" value="UniProtKB-KW"/>
</dbReference>
<reference evidence="4" key="1">
    <citation type="submission" date="2017-07" db="EMBL/GenBank/DDBJ databases">
        <title>Taro Niue Genome Assembly and Annotation.</title>
        <authorList>
            <person name="Atibalentja N."/>
            <person name="Keating K."/>
            <person name="Fields C.J."/>
        </authorList>
    </citation>
    <scope>NUCLEOTIDE SEQUENCE</scope>
    <source>
        <strain evidence="4">Niue_2</strain>
        <tissue evidence="4">Leaf</tissue>
    </source>
</reference>
<protein>
    <submittedName>
        <fullName evidence="4">Uncharacterized protein</fullName>
    </submittedName>
</protein>
<evidence type="ECO:0000256" key="1">
    <source>
        <dbReference type="ARBA" id="ARBA00007017"/>
    </source>
</evidence>
<dbReference type="GO" id="GO:0031390">
    <property type="term" value="C:Ctf18 RFC-like complex"/>
    <property type="evidence" value="ECO:0007669"/>
    <property type="project" value="InterPro"/>
</dbReference>
<keyword evidence="5" id="KW-1185">Reference proteome</keyword>
<comment type="similarity">
    <text evidence="1">Belongs to the DCC1 family.</text>
</comment>
<accession>A0A843VFE3</accession>
<dbReference type="EMBL" id="NMUH01001783">
    <property type="protein sequence ID" value="MQL95351.1"/>
    <property type="molecule type" value="Genomic_DNA"/>
</dbReference>
<feature type="region of interest" description="Disordered" evidence="3">
    <location>
        <begin position="36"/>
        <end position="59"/>
    </location>
</feature>
<dbReference type="GO" id="GO:0034088">
    <property type="term" value="P:maintenance of mitotic sister chromatid cohesion"/>
    <property type="evidence" value="ECO:0007669"/>
    <property type="project" value="TreeGrafter"/>
</dbReference>
<keyword evidence="2" id="KW-0235">DNA replication</keyword>
<gene>
    <name evidence="4" type="ORF">Taro_028014</name>
</gene>
<dbReference type="Pfam" id="PF09724">
    <property type="entry name" value="Dcc1"/>
    <property type="match status" value="3"/>
</dbReference>
<dbReference type="Proteomes" id="UP000652761">
    <property type="component" value="Unassembled WGS sequence"/>
</dbReference>
<sequence>MLRHRARQGQGVGGKRRMRAERIAGKGRRELCSRCPPGLLSPSDTTPSSDLTTTSSSSRWTSSCFPKFSIEVRKRCPVELGAPFSCLGFWVDLVNIIQASDEELMAGLRSLSAVEINGYWRVVSERSMDDMLRMLSNNSMIHGWKISEIKEDEVVSVLVSDGFPHTILDEKRLYLHFAKLSGRKMKLGNFMEKWISGLPHGMQGDLEMLEGEVLYETLGVETWVHAFSVSDLPSTPADRFAALFQERPKWAWKDLQAYVSIVIRMFLFLLSETCKYLAFLQRHCSSSILNGHSLLQMLNPFSVQDKAAVSLGVNGLGLDRASQARFSKSRPRPEGRSVRPFEVEAVTEVLYVTLGVETWIHAFSVSDLPSTPADRFDALFQERPKWAWKDLQAYVRDLQVPGLSSEALLIKYTQRTQPTADAEPIFSAR</sequence>
<proteinExistence type="inferred from homology"/>
<evidence type="ECO:0000313" key="4">
    <source>
        <dbReference type="EMBL" id="MQL95351.1"/>
    </source>
</evidence>
<dbReference type="AlphaFoldDB" id="A0A843VFE3"/>
<dbReference type="OrthoDB" id="5199543at2759"/>
<feature type="region of interest" description="Disordered" evidence="3">
    <location>
        <begin position="1"/>
        <end position="20"/>
    </location>
</feature>
<comment type="caution">
    <text evidence="4">The sequence shown here is derived from an EMBL/GenBank/DDBJ whole genome shotgun (WGS) entry which is preliminary data.</text>
</comment>
<dbReference type="PANTHER" id="PTHR13395">
    <property type="entry name" value="SISTER CHROMATID COHESION PROTEIN DCC1-RELATED"/>
    <property type="match status" value="1"/>
</dbReference>
<dbReference type="GO" id="GO:0000775">
    <property type="term" value="C:chromosome, centromeric region"/>
    <property type="evidence" value="ECO:0007669"/>
    <property type="project" value="TreeGrafter"/>
</dbReference>
<organism evidence="4 5">
    <name type="scientific">Colocasia esculenta</name>
    <name type="common">Wild taro</name>
    <name type="synonym">Arum esculentum</name>
    <dbReference type="NCBI Taxonomy" id="4460"/>
    <lineage>
        <taxon>Eukaryota</taxon>
        <taxon>Viridiplantae</taxon>
        <taxon>Streptophyta</taxon>
        <taxon>Embryophyta</taxon>
        <taxon>Tracheophyta</taxon>
        <taxon>Spermatophyta</taxon>
        <taxon>Magnoliopsida</taxon>
        <taxon>Liliopsida</taxon>
        <taxon>Araceae</taxon>
        <taxon>Aroideae</taxon>
        <taxon>Colocasieae</taxon>
        <taxon>Colocasia</taxon>
    </lineage>
</organism>
<evidence type="ECO:0000313" key="5">
    <source>
        <dbReference type="Proteomes" id="UP000652761"/>
    </source>
</evidence>
<name>A0A843VFE3_COLES</name>
<evidence type="ECO:0000256" key="3">
    <source>
        <dbReference type="SAM" id="MobiDB-lite"/>
    </source>
</evidence>